<accession>A0A6S6SHW7</accession>
<sequence>MIFMKKTLLLLSGILFIILCSFQGSMNNWAILKAVQYNVVADSMNLLGLKGTPIKNPTILAIDGTTITLKGYFHKVPGAPTIFNKILFSQHDSWNWDCLVGQPSNYTLGTINK</sequence>
<gene>
    <name evidence="1" type="ORF">HELGO_WM34166</name>
</gene>
<name>A0A6S6SHW7_9BACT</name>
<dbReference type="EMBL" id="CACVAQ010000112">
    <property type="protein sequence ID" value="CAA6805748.1"/>
    <property type="molecule type" value="Genomic_DNA"/>
</dbReference>
<proteinExistence type="predicted"/>
<protein>
    <submittedName>
        <fullName evidence="1">Uncharacterized protein</fullName>
    </submittedName>
</protein>
<organism evidence="1">
    <name type="scientific">uncultured Aureispira sp</name>
    <dbReference type="NCBI Taxonomy" id="1331704"/>
    <lineage>
        <taxon>Bacteria</taxon>
        <taxon>Pseudomonadati</taxon>
        <taxon>Bacteroidota</taxon>
        <taxon>Saprospiria</taxon>
        <taxon>Saprospirales</taxon>
        <taxon>Saprospiraceae</taxon>
        <taxon>Aureispira</taxon>
        <taxon>environmental samples</taxon>
    </lineage>
</organism>
<evidence type="ECO:0000313" key="1">
    <source>
        <dbReference type="EMBL" id="CAA6805748.1"/>
    </source>
</evidence>
<reference evidence="1" key="1">
    <citation type="submission" date="2020-01" db="EMBL/GenBank/DDBJ databases">
        <authorList>
            <person name="Meier V. D."/>
            <person name="Meier V D."/>
        </authorList>
    </citation>
    <scope>NUCLEOTIDE SEQUENCE</scope>
    <source>
        <strain evidence="1">HLG_WM_MAG_10</strain>
    </source>
</reference>
<dbReference type="AlphaFoldDB" id="A0A6S6SHW7"/>